<protein>
    <submittedName>
        <fullName evidence="1">Phosphoglycolate phosphatase</fullName>
    </submittedName>
</protein>
<reference evidence="2" key="1">
    <citation type="submission" date="2016-10" db="EMBL/GenBank/DDBJ databases">
        <authorList>
            <person name="Varghese N."/>
            <person name="Submissions S."/>
        </authorList>
    </citation>
    <scope>NUCLEOTIDE SEQUENCE [LARGE SCALE GENOMIC DNA]</scope>
    <source>
        <strain evidence="2">DSM 13327</strain>
    </source>
</reference>
<dbReference type="PANTHER" id="PTHR43434:SF20">
    <property type="entry name" value="5'-NUCLEOTIDASE"/>
    <property type="match status" value="1"/>
</dbReference>
<sequence length="216" mass="23981">MYEIILFDLDGTLTDPKVGITLSIQYALEKMGIKEEDPDVLTPFIGPPLLESFKEIYHMSDQEAAQAIAYYRERFSVTGLYENKVYGGMEELLDSLKKQGRKLIVATSKPTEFSVKILEHFGLKQYFAVIVGSNFDGTRTEKSDVIQFALAGENDTDLSKVVMIGDRKYDVDGAKKNHIDVIAVSYGYGSQEELAAADPNYIVSSVAELTSLLGKL</sequence>
<dbReference type="AlphaFoldDB" id="A0A1I4I851"/>
<dbReference type="GO" id="GO:0004713">
    <property type="term" value="F:protein tyrosine kinase activity"/>
    <property type="evidence" value="ECO:0007669"/>
    <property type="project" value="TreeGrafter"/>
</dbReference>
<dbReference type="SFLD" id="SFLDG01135">
    <property type="entry name" value="C1.5.6:_HAD__Beta-PGM__Phospha"/>
    <property type="match status" value="1"/>
</dbReference>
<dbReference type="InterPro" id="IPR050155">
    <property type="entry name" value="HAD-like_hydrolase_sf"/>
</dbReference>
<gene>
    <name evidence="1" type="ORF">SAMN04490355_100721</name>
</gene>
<dbReference type="InterPro" id="IPR006439">
    <property type="entry name" value="HAD-SF_hydro_IA"/>
</dbReference>
<dbReference type="NCBIfam" id="TIGR01549">
    <property type="entry name" value="HAD-SF-IA-v1"/>
    <property type="match status" value="1"/>
</dbReference>
<dbReference type="CDD" id="cd04302">
    <property type="entry name" value="HAD_5NT"/>
    <property type="match status" value="1"/>
</dbReference>
<dbReference type="OrthoDB" id="9792518at2"/>
<dbReference type="SFLD" id="SFLDG01129">
    <property type="entry name" value="C1.5:_HAD__Beta-PGM__Phosphata"/>
    <property type="match status" value="1"/>
</dbReference>
<dbReference type="InterPro" id="IPR023198">
    <property type="entry name" value="PGP-like_dom2"/>
</dbReference>
<evidence type="ECO:0000313" key="1">
    <source>
        <dbReference type="EMBL" id="SFL50475.1"/>
    </source>
</evidence>
<dbReference type="STRING" id="1123291.SAMN04490355_100721"/>
<evidence type="ECO:0000313" key="2">
    <source>
        <dbReference type="Proteomes" id="UP000199520"/>
    </source>
</evidence>
<dbReference type="RefSeq" id="WP_090933538.1">
    <property type="nucleotide sequence ID" value="NZ_FOTS01000007.1"/>
</dbReference>
<dbReference type="InterPro" id="IPR023214">
    <property type="entry name" value="HAD_sf"/>
</dbReference>
<accession>A0A1I4I851</accession>
<dbReference type="FunFam" id="3.40.50.1000:FF:000022">
    <property type="entry name" value="Phosphoglycolate phosphatase"/>
    <property type="match status" value="1"/>
</dbReference>
<dbReference type="Gene3D" id="1.10.150.240">
    <property type="entry name" value="Putative phosphatase, domain 2"/>
    <property type="match status" value="1"/>
</dbReference>
<dbReference type="GO" id="GO:0005829">
    <property type="term" value="C:cytosol"/>
    <property type="evidence" value="ECO:0007669"/>
    <property type="project" value="TreeGrafter"/>
</dbReference>
<keyword evidence="2" id="KW-1185">Reference proteome</keyword>
<name>A0A1I4I851_9FIRM</name>
<dbReference type="InterPro" id="IPR041492">
    <property type="entry name" value="HAD_2"/>
</dbReference>
<dbReference type="Gene3D" id="3.40.50.1000">
    <property type="entry name" value="HAD superfamily/HAD-like"/>
    <property type="match status" value="1"/>
</dbReference>
<dbReference type="InterPro" id="IPR036412">
    <property type="entry name" value="HAD-like_sf"/>
</dbReference>
<proteinExistence type="predicted"/>
<organism evidence="1 2">
    <name type="scientific">Pelosinus propionicus DSM 13327</name>
    <dbReference type="NCBI Taxonomy" id="1123291"/>
    <lineage>
        <taxon>Bacteria</taxon>
        <taxon>Bacillati</taxon>
        <taxon>Bacillota</taxon>
        <taxon>Negativicutes</taxon>
        <taxon>Selenomonadales</taxon>
        <taxon>Sporomusaceae</taxon>
        <taxon>Pelosinus</taxon>
    </lineage>
</organism>
<dbReference type="PANTHER" id="PTHR43434">
    <property type="entry name" value="PHOSPHOGLYCOLATE PHOSPHATASE"/>
    <property type="match status" value="1"/>
</dbReference>
<dbReference type="Pfam" id="PF13419">
    <property type="entry name" value="HAD_2"/>
    <property type="match status" value="1"/>
</dbReference>
<dbReference type="EMBL" id="FOTS01000007">
    <property type="protein sequence ID" value="SFL50475.1"/>
    <property type="molecule type" value="Genomic_DNA"/>
</dbReference>
<dbReference type="Proteomes" id="UP000199520">
    <property type="component" value="Unassembled WGS sequence"/>
</dbReference>
<dbReference type="SFLD" id="SFLDS00003">
    <property type="entry name" value="Haloacid_Dehalogenase"/>
    <property type="match status" value="1"/>
</dbReference>
<dbReference type="SUPFAM" id="SSF56784">
    <property type="entry name" value="HAD-like"/>
    <property type="match status" value="1"/>
</dbReference>